<name>A0A9N9H8C4_9GLOM</name>
<dbReference type="GO" id="GO:0004825">
    <property type="term" value="F:methionine-tRNA ligase activity"/>
    <property type="evidence" value="ECO:0007669"/>
    <property type="project" value="UniProtKB-EC"/>
</dbReference>
<comment type="similarity">
    <text evidence="1 8">Belongs to the class-I aminoacyl-tRNA synthetase family.</text>
</comment>
<reference evidence="11" key="1">
    <citation type="submission" date="2021-06" db="EMBL/GenBank/DDBJ databases">
        <authorList>
            <person name="Kallberg Y."/>
            <person name="Tangrot J."/>
            <person name="Rosling A."/>
        </authorList>
    </citation>
    <scope>NUCLEOTIDE SEQUENCE</scope>
    <source>
        <strain evidence="11">FL966</strain>
    </source>
</reference>
<evidence type="ECO:0000256" key="4">
    <source>
        <dbReference type="ARBA" id="ARBA00022741"/>
    </source>
</evidence>
<evidence type="ECO:0000313" key="11">
    <source>
        <dbReference type="EMBL" id="CAG8664667.1"/>
    </source>
</evidence>
<keyword evidence="6 8" id="KW-0648">Protein biosynthesis</keyword>
<evidence type="ECO:0000256" key="3">
    <source>
        <dbReference type="ARBA" id="ARBA00022598"/>
    </source>
</evidence>
<keyword evidence="3 8" id="KW-0436">Ligase</keyword>
<dbReference type="Pfam" id="PF19303">
    <property type="entry name" value="Anticodon_3"/>
    <property type="match status" value="1"/>
</dbReference>
<sequence length="578" mass="67257">MFTLNVTNLFKLSGPRLDQSKFSRCISSNRSLRNIIINDPAPIIYANKKSIFITTPMFTLHSDTIIGSLYTAIVADVLKRYYELKGLEVKLSVGTSEYGALKVRNILKKPDLDLQEQYAAMISYTDFIRTTDKRHENAVEHVWNRLMENGLIYKDKVEGWYSKNDRMFYSEADLKENIHPHSGKKLKVTLYTKRPVEWYVEERYKFRLSKLLPNLMEWLEDYEKFIIAPNSLQGLRNKIRQGLIEDVPISRPRGPTDWKPNLPGETEQIIDPLFDAYINYLTVTGYPWSEGNSNKFWPVDIQICPKYILRSHVIYGPALLMGIDLLPPKKLFAHSFRQSRSDADPFRVINHYGADVFRYVYLAHGDYSNSNEFSDQNINSRYATDLANQLGQLIHKCLSPKLFPNGPWIPTSPSKENGIPDTDRIIQQALENLPDTVDKHYEKLELSKALKQILAIITLANEYFDKVSPIEFLTTKDYISMNRALYYSFETLRMTGILLQPIMPKRSWKLLNILGVKHDEHKWEDAKFGKGWPMLDNKRRKWAPYLYYNLYPYLPNMADDVANEENRKKVVHGENVKG</sequence>
<dbReference type="Gene3D" id="1.10.730.10">
    <property type="entry name" value="Isoleucyl-tRNA Synthetase, Domain 1"/>
    <property type="match status" value="1"/>
</dbReference>
<feature type="domain" description="Methionyl-tRNA synthetase anticodon-binding" evidence="10">
    <location>
        <begin position="424"/>
        <end position="525"/>
    </location>
</feature>
<dbReference type="InterPro" id="IPR015413">
    <property type="entry name" value="Methionyl/Leucyl_tRNA_Synth"/>
</dbReference>
<dbReference type="GO" id="GO:0005524">
    <property type="term" value="F:ATP binding"/>
    <property type="evidence" value="ECO:0007669"/>
    <property type="project" value="UniProtKB-KW"/>
</dbReference>
<evidence type="ECO:0000256" key="6">
    <source>
        <dbReference type="ARBA" id="ARBA00022917"/>
    </source>
</evidence>
<dbReference type="InterPro" id="IPR033911">
    <property type="entry name" value="MetRS_core"/>
</dbReference>
<dbReference type="InterPro" id="IPR009080">
    <property type="entry name" value="tRNAsynth_Ia_anticodon-bd"/>
</dbReference>
<dbReference type="OrthoDB" id="2334357at2759"/>
<dbReference type="PRINTS" id="PR01041">
    <property type="entry name" value="TRNASYNTHMET"/>
</dbReference>
<evidence type="ECO:0000256" key="2">
    <source>
        <dbReference type="ARBA" id="ARBA00012838"/>
    </source>
</evidence>
<dbReference type="GO" id="GO:0006431">
    <property type="term" value="P:methionyl-tRNA aminoacylation"/>
    <property type="evidence" value="ECO:0007669"/>
    <property type="project" value="InterPro"/>
</dbReference>
<dbReference type="InterPro" id="IPR041872">
    <property type="entry name" value="Anticodon_Met"/>
</dbReference>
<keyword evidence="4 8" id="KW-0547">Nucleotide-binding</keyword>
<gene>
    <name evidence="11" type="ORF">CPELLU_LOCUS9970</name>
</gene>
<evidence type="ECO:0000259" key="9">
    <source>
        <dbReference type="Pfam" id="PF09334"/>
    </source>
</evidence>
<dbReference type="EC" id="6.1.1.10" evidence="2"/>
<evidence type="ECO:0000256" key="5">
    <source>
        <dbReference type="ARBA" id="ARBA00022840"/>
    </source>
</evidence>
<keyword evidence="5 8" id="KW-0067">ATP-binding</keyword>
<evidence type="ECO:0000313" key="12">
    <source>
        <dbReference type="Proteomes" id="UP000789759"/>
    </source>
</evidence>
<evidence type="ECO:0000259" key="10">
    <source>
        <dbReference type="Pfam" id="PF19303"/>
    </source>
</evidence>
<protein>
    <recommendedName>
        <fullName evidence="2">methionine--tRNA ligase</fullName>
        <ecNumber evidence="2">6.1.1.10</ecNumber>
    </recommendedName>
</protein>
<accession>A0A9N9H8C4</accession>
<comment type="caution">
    <text evidence="11">The sequence shown here is derived from an EMBL/GenBank/DDBJ whole genome shotgun (WGS) entry which is preliminary data.</text>
</comment>
<dbReference type="Pfam" id="PF09334">
    <property type="entry name" value="tRNA-synt_1g"/>
    <property type="match status" value="1"/>
</dbReference>
<dbReference type="SUPFAM" id="SSF47323">
    <property type="entry name" value="Anticodon-binding domain of a subclass of class I aminoacyl-tRNA synthetases"/>
    <property type="match status" value="1"/>
</dbReference>
<organism evidence="11 12">
    <name type="scientific">Cetraspora pellucida</name>
    <dbReference type="NCBI Taxonomy" id="1433469"/>
    <lineage>
        <taxon>Eukaryota</taxon>
        <taxon>Fungi</taxon>
        <taxon>Fungi incertae sedis</taxon>
        <taxon>Mucoromycota</taxon>
        <taxon>Glomeromycotina</taxon>
        <taxon>Glomeromycetes</taxon>
        <taxon>Diversisporales</taxon>
        <taxon>Gigasporaceae</taxon>
        <taxon>Cetraspora</taxon>
    </lineage>
</organism>
<keyword evidence="7 8" id="KW-0030">Aminoacyl-tRNA synthetase</keyword>
<dbReference type="AlphaFoldDB" id="A0A9N9H8C4"/>
<dbReference type="PANTHER" id="PTHR43326">
    <property type="entry name" value="METHIONYL-TRNA SYNTHETASE"/>
    <property type="match status" value="1"/>
</dbReference>
<evidence type="ECO:0000256" key="1">
    <source>
        <dbReference type="ARBA" id="ARBA00005594"/>
    </source>
</evidence>
<dbReference type="InterPro" id="IPR023457">
    <property type="entry name" value="Met-tRNA_synth_2"/>
</dbReference>
<dbReference type="EMBL" id="CAJVQA010007967">
    <property type="protein sequence ID" value="CAG8664667.1"/>
    <property type="molecule type" value="Genomic_DNA"/>
</dbReference>
<dbReference type="PANTHER" id="PTHR43326:SF1">
    <property type="entry name" value="METHIONINE--TRNA LIGASE, MITOCHONDRIAL"/>
    <property type="match status" value="1"/>
</dbReference>
<feature type="domain" description="Methionyl/Leucyl tRNA synthetase" evidence="9">
    <location>
        <begin position="51"/>
        <end position="397"/>
    </location>
</feature>
<dbReference type="Gene3D" id="2.170.220.10">
    <property type="match status" value="1"/>
</dbReference>
<evidence type="ECO:0000256" key="7">
    <source>
        <dbReference type="ARBA" id="ARBA00023146"/>
    </source>
</evidence>
<evidence type="ECO:0000256" key="8">
    <source>
        <dbReference type="RuleBase" id="RU363039"/>
    </source>
</evidence>
<proteinExistence type="inferred from homology"/>
<dbReference type="Proteomes" id="UP000789759">
    <property type="component" value="Unassembled WGS sequence"/>
</dbReference>
<keyword evidence="12" id="KW-1185">Reference proteome</keyword>
<dbReference type="Gene3D" id="3.40.50.620">
    <property type="entry name" value="HUPs"/>
    <property type="match status" value="1"/>
</dbReference>
<dbReference type="SUPFAM" id="SSF52374">
    <property type="entry name" value="Nucleotidylyl transferase"/>
    <property type="match status" value="1"/>
</dbReference>
<dbReference type="InterPro" id="IPR014729">
    <property type="entry name" value="Rossmann-like_a/b/a_fold"/>
</dbReference>